<dbReference type="EMBL" id="GG662712">
    <property type="protein sequence ID" value="EAR94422.1"/>
    <property type="molecule type" value="Genomic_DNA"/>
</dbReference>
<dbReference type="GeneID" id="7833412"/>
<dbReference type="SUPFAM" id="SSF51556">
    <property type="entry name" value="Metallo-dependent hydrolases"/>
    <property type="match status" value="1"/>
</dbReference>
<keyword evidence="3" id="KW-0378">Hydrolase</keyword>
<reference evidence="5" key="1">
    <citation type="journal article" date="2006" name="PLoS Biol.">
        <title>Macronuclear genome sequence of the ciliate Tetrahymena thermophila, a model eukaryote.</title>
        <authorList>
            <person name="Eisen J.A."/>
            <person name="Coyne R.S."/>
            <person name="Wu M."/>
            <person name="Wu D."/>
            <person name="Thiagarajan M."/>
            <person name="Wortman J.R."/>
            <person name="Badger J.H."/>
            <person name="Ren Q."/>
            <person name="Amedeo P."/>
            <person name="Jones K.M."/>
            <person name="Tallon L.J."/>
            <person name="Delcher A.L."/>
            <person name="Salzberg S.L."/>
            <person name="Silva J.C."/>
            <person name="Haas B.J."/>
            <person name="Majoros W.H."/>
            <person name="Farzad M."/>
            <person name="Carlton J.M."/>
            <person name="Smith R.K. Jr."/>
            <person name="Garg J."/>
            <person name="Pearlman R.E."/>
            <person name="Karrer K.M."/>
            <person name="Sun L."/>
            <person name="Manning G."/>
            <person name="Elde N.C."/>
            <person name="Turkewitz A.P."/>
            <person name="Asai D.J."/>
            <person name="Wilkes D.E."/>
            <person name="Wang Y."/>
            <person name="Cai H."/>
            <person name="Collins K."/>
            <person name="Stewart B.A."/>
            <person name="Lee S.R."/>
            <person name="Wilamowska K."/>
            <person name="Weinberg Z."/>
            <person name="Ruzzo W.L."/>
            <person name="Wloga D."/>
            <person name="Gaertig J."/>
            <person name="Frankel J."/>
            <person name="Tsao C.-C."/>
            <person name="Gorovsky M.A."/>
            <person name="Keeling P.J."/>
            <person name="Waller R.F."/>
            <person name="Patron N.J."/>
            <person name="Cherry J.M."/>
            <person name="Stover N.A."/>
            <person name="Krieger C.J."/>
            <person name="del Toro C."/>
            <person name="Ryder H.F."/>
            <person name="Williamson S.C."/>
            <person name="Barbeau R.A."/>
            <person name="Hamilton E.P."/>
            <person name="Orias E."/>
        </authorList>
    </citation>
    <scope>NUCLEOTIDE SEQUENCE [LARGE SCALE GENOMIC DNA]</scope>
    <source>
        <strain evidence="5">SB210</strain>
    </source>
</reference>
<dbReference type="PANTHER" id="PTHR10819">
    <property type="entry name" value="PHOSPHOTRIESTERASE-RELATED"/>
    <property type="match status" value="1"/>
</dbReference>
<dbReference type="AlphaFoldDB" id="Q23DF7"/>
<dbReference type="KEGG" id="tet:TTHERM_00047340"/>
<gene>
    <name evidence="4" type="ORF">TTHERM_00047340</name>
</gene>
<dbReference type="OMA" id="WINIMES"/>
<name>Q23DF7_TETTS</name>
<keyword evidence="2" id="KW-0479">Metal-binding</keyword>
<dbReference type="InterPro" id="IPR001559">
    <property type="entry name" value="Phosphotriesterase"/>
</dbReference>
<dbReference type="eggNOG" id="ENOG502R0S0">
    <property type="taxonomic scope" value="Eukaryota"/>
</dbReference>
<dbReference type="Gene3D" id="3.20.20.140">
    <property type="entry name" value="Metal-dependent hydrolases"/>
    <property type="match status" value="1"/>
</dbReference>
<proteinExistence type="predicted"/>
<dbReference type="HOGENOM" id="CLU_680624_0_0_1"/>
<dbReference type="Proteomes" id="UP000009168">
    <property type="component" value="Unassembled WGS sequence"/>
</dbReference>
<dbReference type="InterPro" id="IPR032466">
    <property type="entry name" value="Metal_Hydrolase"/>
</dbReference>
<keyword evidence="5" id="KW-1185">Reference proteome</keyword>
<accession>Q23DF7</accession>
<evidence type="ECO:0000256" key="3">
    <source>
        <dbReference type="ARBA" id="ARBA00022801"/>
    </source>
</evidence>
<comment type="cofactor">
    <cofactor evidence="1">
        <name>a divalent metal cation</name>
        <dbReference type="ChEBI" id="CHEBI:60240"/>
    </cofactor>
</comment>
<dbReference type="GO" id="GO:0008270">
    <property type="term" value="F:zinc ion binding"/>
    <property type="evidence" value="ECO:0007669"/>
    <property type="project" value="InterPro"/>
</dbReference>
<evidence type="ECO:0000256" key="2">
    <source>
        <dbReference type="ARBA" id="ARBA00022723"/>
    </source>
</evidence>
<dbReference type="RefSeq" id="XP_001014729.1">
    <property type="nucleotide sequence ID" value="XM_001014729.3"/>
</dbReference>
<evidence type="ECO:0000256" key="1">
    <source>
        <dbReference type="ARBA" id="ARBA00001968"/>
    </source>
</evidence>
<evidence type="ECO:0000313" key="4">
    <source>
        <dbReference type="EMBL" id="EAR94422.1"/>
    </source>
</evidence>
<protein>
    <submittedName>
        <fullName evidence="4">Phosphotriesterase-like protein, putative</fullName>
    </submittedName>
</protein>
<dbReference type="OrthoDB" id="285573at2759"/>
<organism evidence="4 5">
    <name type="scientific">Tetrahymena thermophila (strain SB210)</name>
    <dbReference type="NCBI Taxonomy" id="312017"/>
    <lineage>
        <taxon>Eukaryota</taxon>
        <taxon>Sar</taxon>
        <taxon>Alveolata</taxon>
        <taxon>Ciliophora</taxon>
        <taxon>Intramacronucleata</taxon>
        <taxon>Oligohymenophorea</taxon>
        <taxon>Hymenostomatida</taxon>
        <taxon>Tetrahymenina</taxon>
        <taxon>Tetrahymenidae</taxon>
        <taxon>Tetrahymena</taxon>
    </lineage>
</organism>
<sequence>MEEEYSYITALDVELKEEDQAEIGFILPHEHIFQNLSQFADQSLVDFDSISLFNIQQIRDQPFRCNRNLNLDSVEEMHFEMQELISHPVYKNRKALIVEATNNQNGQDHAKLNELAKLLKINLVKGFTFGKDLSKIDLNDEKTKVLFSAQNILNQVDFEFELCTNDQKPSYIGEIELSELNLENNLIHQNALIAYLHISKAKKVPILFNLKNQPTPNIEKLISQMKPEHIGRIVLFNPQFQYEEKRLVIEKENEQNLTLVKQIKNFKEILSLLNQKFILGFDILRYDYNDLVDITKLLLQKGYSKQILISNGVKYRSDLRKYGGKGFFAVFDFIKDTQMSDQQIEDIFKNNMIAVLQWNTFKVKIQEIKQWKCPICGKEQPENIQRFTKLGKEFCSIPCLKKAVF</sequence>
<dbReference type="PANTHER" id="PTHR10819:SF3">
    <property type="entry name" value="PHOSPHOTRIESTERASE-RELATED PROTEIN"/>
    <property type="match status" value="1"/>
</dbReference>
<dbReference type="GO" id="GO:0016787">
    <property type="term" value="F:hydrolase activity"/>
    <property type="evidence" value="ECO:0007669"/>
    <property type="project" value="UniProtKB-KW"/>
</dbReference>
<dbReference type="InParanoid" id="Q23DF7"/>
<evidence type="ECO:0000313" key="5">
    <source>
        <dbReference type="Proteomes" id="UP000009168"/>
    </source>
</evidence>